<dbReference type="CAZy" id="CBM20">
    <property type="family name" value="Carbohydrate-Binding Module Family 20"/>
</dbReference>
<dbReference type="InterPro" id="IPR013783">
    <property type="entry name" value="Ig-like_fold"/>
</dbReference>
<dbReference type="GO" id="GO:0016020">
    <property type="term" value="C:membrane"/>
    <property type="evidence" value="ECO:0007669"/>
    <property type="project" value="TreeGrafter"/>
</dbReference>
<sequence length="307" mass="33051">MQSLATCGVRFTQPNSLGDGLDKFGANKNGINGRTFVNLSKDLRCLPFCVAERRGPSSRIKVFAQDKTGSEDGHEIGIQDDSDKTSSEDGREIGIQDDSVSLHKDQGPTVTVKFVLEKKCKFGQQFHVVGDAPQFGSWNPKAAVPLEWSEGDMWTKEVDVPVGKQIEYKFILIGKRGELLWQPGPNRAFEASGHVASVVVSSEWELDEEILSEAGNEKEVCEATEMEITGQGIGNENSAATLVEGIFSDVISGLDAVQTGNVISGPPNGALGSSAKQTEDNTQRKGSVIDLSGPPDAPGLRTERNEE</sequence>
<dbReference type="PANTHER" id="PTHR15048">
    <property type="entry name" value="STARCH-BINDING DOMAIN-CONTAINING PROTEIN 1"/>
    <property type="match status" value="1"/>
</dbReference>
<feature type="compositionally biased region" description="Basic and acidic residues" evidence="1">
    <location>
        <begin position="68"/>
        <end position="90"/>
    </location>
</feature>
<evidence type="ECO:0000256" key="1">
    <source>
        <dbReference type="SAM" id="MobiDB-lite"/>
    </source>
</evidence>
<accession>A9NX57</accession>
<dbReference type="Gene3D" id="2.60.40.10">
    <property type="entry name" value="Immunoglobulins"/>
    <property type="match status" value="1"/>
</dbReference>
<dbReference type="InterPro" id="IPR002044">
    <property type="entry name" value="CBM20"/>
</dbReference>
<dbReference type="GO" id="GO:2001070">
    <property type="term" value="F:starch binding"/>
    <property type="evidence" value="ECO:0007669"/>
    <property type="project" value="InterPro"/>
</dbReference>
<dbReference type="FunFam" id="2.60.40.10:FF:000552">
    <property type="entry name" value="Related to glucoamylase"/>
    <property type="match status" value="1"/>
</dbReference>
<dbReference type="SMART" id="SM01065">
    <property type="entry name" value="CBM_2"/>
    <property type="match status" value="1"/>
</dbReference>
<dbReference type="InterPro" id="IPR013784">
    <property type="entry name" value="Carb-bd-like_fold"/>
</dbReference>
<name>A9NX57_PICSI</name>
<protein>
    <recommendedName>
        <fullName evidence="2">CBM20 domain-containing protein</fullName>
    </recommendedName>
</protein>
<dbReference type="AlphaFoldDB" id="A9NX57"/>
<evidence type="ECO:0000313" key="3">
    <source>
        <dbReference type="EMBL" id="ABK25218.1"/>
    </source>
</evidence>
<feature type="domain" description="CBM20" evidence="2">
    <location>
        <begin position="104"/>
        <end position="206"/>
    </location>
</feature>
<feature type="region of interest" description="Disordered" evidence="1">
    <location>
        <begin position="264"/>
        <end position="307"/>
    </location>
</feature>
<evidence type="ECO:0000259" key="2">
    <source>
        <dbReference type="PROSITE" id="PS51166"/>
    </source>
</evidence>
<dbReference type="SUPFAM" id="SSF49452">
    <property type="entry name" value="Starch-binding domain-like"/>
    <property type="match status" value="1"/>
</dbReference>
<proteinExistence type="evidence at transcript level"/>
<reference evidence="3" key="1">
    <citation type="journal article" date="2008" name="BMC Genomics">
        <title>A conifer genomics resource of 200,000 spruce (Picea spp.) ESTs and 6,464 high-quality, sequence-finished full-length cDNAs for Sitka spruce (Picea sitchensis).</title>
        <authorList>
            <person name="Ralph S.G."/>
            <person name="Chun H.J."/>
            <person name="Kolosova N."/>
            <person name="Cooper D."/>
            <person name="Oddy C."/>
            <person name="Ritland C.E."/>
            <person name="Kirkpatrick R."/>
            <person name="Moore R."/>
            <person name="Barber S."/>
            <person name="Holt R.A."/>
            <person name="Jones S.J."/>
            <person name="Marra M.A."/>
            <person name="Douglas C.J."/>
            <person name="Ritland K."/>
            <person name="Bohlmann J."/>
        </authorList>
    </citation>
    <scope>NUCLEOTIDE SEQUENCE</scope>
    <source>
        <tissue evidence="3">Green portion of the leader tissue</tissue>
    </source>
</reference>
<dbReference type="Pfam" id="PF00686">
    <property type="entry name" value="CBM_20"/>
    <property type="match status" value="1"/>
</dbReference>
<organism evidence="3">
    <name type="scientific">Picea sitchensis</name>
    <name type="common">Sitka spruce</name>
    <name type="synonym">Pinus sitchensis</name>
    <dbReference type="NCBI Taxonomy" id="3332"/>
    <lineage>
        <taxon>Eukaryota</taxon>
        <taxon>Viridiplantae</taxon>
        <taxon>Streptophyta</taxon>
        <taxon>Embryophyta</taxon>
        <taxon>Tracheophyta</taxon>
        <taxon>Spermatophyta</taxon>
        <taxon>Pinopsida</taxon>
        <taxon>Pinidae</taxon>
        <taxon>Conifers I</taxon>
        <taxon>Pinales</taxon>
        <taxon>Pinaceae</taxon>
        <taxon>Picea</taxon>
    </lineage>
</organism>
<dbReference type="PANTHER" id="PTHR15048:SF0">
    <property type="entry name" value="STARCH-BINDING DOMAIN-CONTAINING PROTEIN 1"/>
    <property type="match status" value="1"/>
</dbReference>
<feature type="region of interest" description="Disordered" evidence="1">
    <location>
        <begin position="65"/>
        <end position="90"/>
    </location>
</feature>
<dbReference type="CDD" id="cd05467">
    <property type="entry name" value="CBM20"/>
    <property type="match status" value="1"/>
</dbReference>
<dbReference type="EMBL" id="EF085922">
    <property type="protein sequence ID" value="ABK25218.1"/>
    <property type="molecule type" value="mRNA"/>
</dbReference>
<dbReference type="OMA" id="IASKVEC"/>
<dbReference type="PROSITE" id="PS51166">
    <property type="entry name" value="CBM20"/>
    <property type="match status" value="1"/>
</dbReference>